<dbReference type="FunFam" id="1.20.1310.10:FF:000013">
    <property type="entry name" value="Cullin-1 like"/>
    <property type="match status" value="1"/>
</dbReference>
<comment type="caution">
    <text evidence="14">The sequence shown here is derived from an EMBL/GenBank/DDBJ whole genome shotgun (WGS) entry which is preliminary data.</text>
</comment>
<dbReference type="InterPro" id="IPR036390">
    <property type="entry name" value="WH_DNA-bd_sf"/>
</dbReference>
<dbReference type="InterPro" id="IPR027356">
    <property type="entry name" value="NPH3_dom"/>
</dbReference>
<dbReference type="InterPro" id="IPR059120">
    <property type="entry name" value="Cullin-like_AB"/>
</dbReference>
<evidence type="ECO:0000256" key="3">
    <source>
        <dbReference type="ARBA" id="ARBA00022499"/>
    </source>
</evidence>
<evidence type="ECO:0000259" key="12">
    <source>
        <dbReference type="PROSITE" id="PS50097"/>
    </source>
</evidence>
<evidence type="ECO:0000256" key="7">
    <source>
        <dbReference type="PROSITE-ProRule" id="PRU00330"/>
    </source>
</evidence>
<dbReference type="Proteomes" id="UP001152561">
    <property type="component" value="Unassembled WGS sequence"/>
</dbReference>
<keyword evidence="15" id="KW-1185">Reference proteome</keyword>
<evidence type="ECO:0000313" key="14">
    <source>
        <dbReference type="EMBL" id="KAJ8559284.1"/>
    </source>
</evidence>
<dbReference type="PANTHER" id="PTHR11932">
    <property type="entry name" value="CULLIN"/>
    <property type="match status" value="1"/>
</dbReference>
<evidence type="ECO:0000256" key="4">
    <source>
        <dbReference type="ARBA" id="ARBA00022786"/>
    </source>
</evidence>
<keyword evidence="4" id="KW-0833">Ubl conjugation pathway</keyword>
<dbReference type="OrthoDB" id="624345at2759"/>
<dbReference type="FunFam" id="1.10.10.10:FF:000503">
    <property type="entry name" value="Cullin-1"/>
    <property type="match status" value="1"/>
</dbReference>
<gene>
    <name evidence="14" type="ORF">K7X08_003342</name>
</gene>
<dbReference type="EMBL" id="JAJAGQ010000006">
    <property type="protein sequence ID" value="KAJ8559284.1"/>
    <property type="molecule type" value="Genomic_DNA"/>
</dbReference>
<dbReference type="GO" id="GO:0006511">
    <property type="term" value="P:ubiquitin-dependent protein catabolic process"/>
    <property type="evidence" value="ECO:0007669"/>
    <property type="project" value="InterPro"/>
</dbReference>
<dbReference type="Gene3D" id="3.30.710.10">
    <property type="entry name" value="Potassium Channel Kv1.1, Chain A"/>
    <property type="match status" value="1"/>
</dbReference>
<dbReference type="SMART" id="SM00884">
    <property type="entry name" value="Cullin_Nedd8"/>
    <property type="match status" value="1"/>
</dbReference>
<dbReference type="SUPFAM" id="SSF46785">
    <property type="entry name" value="Winged helix' DNA-binding domain"/>
    <property type="match status" value="1"/>
</dbReference>
<dbReference type="PROSITE" id="PS50069">
    <property type="entry name" value="CULLIN_2"/>
    <property type="match status" value="1"/>
</dbReference>
<dbReference type="Gene3D" id="1.10.10.10">
    <property type="entry name" value="Winged helix-like DNA-binding domain superfamily/Winged helix DNA-binding domain"/>
    <property type="match status" value="1"/>
</dbReference>
<dbReference type="SUPFAM" id="SSF75632">
    <property type="entry name" value="Cullin homology domain"/>
    <property type="match status" value="1"/>
</dbReference>
<dbReference type="InterPro" id="IPR001373">
    <property type="entry name" value="Cullin_N"/>
</dbReference>
<feature type="domain" description="Cullin family profile" evidence="11">
    <location>
        <begin position="385"/>
        <end position="615"/>
    </location>
</feature>
<dbReference type="FunFam" id="1.20.1310.10:FF:000025">
    <property type="entry name" value="Cullin-1, putative"/>
    <property type="match status" value="1"/>
</dbReference>
<evidence type="ECO:0000256" key="6">
    <source>
        <dbReference type="ARBA" id="ARBA00069612"/>
    </source>
</evidence>
<keyword evidence="5" id="KW-0832">Ubl conjugation</keyword>
<feature type="domain" description="BTB" evidence="12">
    <location>
        <begin position="774"/>
        <end position="842"/>
    </location>
</feature>
<reference evidence="15" key="1">
    <citation type="journal article" date="2023" name="Proc. Natl. Acad. Sci. U.S.A.">
        <title>Genomic and structural basis for evolution of tropane alkaloid biosynthesis.</title>
        <authorList>
            <person name="Wanga Y.-J."/>
            <person name="Taina T."/>
            <person name="Yua J.-Y."/>
            <person name="Lia J."/>
            <person name="Xua B."/>
            <person name="Chenc J."/>
            <person name="D'Auriad J.C."/>
            <person name="Huanga J.-P."/>
            <person name="Huanga S.-X."/>
        </authorList>
    </citation>
    <scope>NUCLEOTIDE SEQUENCE [LARGE SCALE GENOMIC DNA]</scope>
    <source>
        <strain evidence="15">cv. KIB-2019</strain>
    </source>
</reference>
<dbReference type="Gene3D" id="1.20.1310.10">
    <property type="entry name" value="Cullin Repeats"/>
    <property type="match status" value="4"/>
</dbReference>
<organism evidence="14 15">
    <name type="scientific">Anisodus acutangulus</name>
    <dbReference type="NCBI Taxonomy" id="402998"/>
    <lineage>
        <taxon>Eukaryota</taxon>
        <taxon>Viridiplantae</taxon>
        <taxon>Streptophyta</taxon>
        <taxon>Embryophyta</taxon>
        <taxon>Tracheophyta</taxon>
        <taxon>Spermatophyta</taxon>
        <taxon>Magnoliopsida</taxon>
        <taxon>eudicotyledons</taxon>
        <taxon>Gunneridae</taxon>
        <taxon>Pentapetalae</taxon>
        <taxon>asterids</taxon>
        <taxon>lamiids</taxon>
        <taxon>Solanales</taxon>
        <taxon>Solanaceae</taxon>
        <taxon>Solanoideae</taxon>
        <taxon>Hyoscyameae</taxon>
        <taxon>Anisodus</taxon>
    </lineage>
</organism>
<evidence type="ECO:0000313" key="15">
    <source>
        <dbReference type="Proteomes" id="UP001152561"/>
    </source>
</evidence>
<evidence type="ECO:0000256" key="2">
    <source>
        <dbReference type="ARBA" id="ARBA00006019"/>
    </source>
</evidence>
<feature type="domain" description="NPH3" evidence="13">
    <location>
        <begin position="947"/>
        <end position="1239"/>
    </location>
</feature>
<dbReference type="InterPro" id="IPR036317">
    <property type="entry name" value="Cullin_homology_sf"/>
</dbReference>
<dbReference type="InterPro" id="IPR016159">
    <property type="entry name" value="Cullin_repeat-like_dom_sf"/>
</dbReference>
<dbReference type="PROSITE" id="PS51649">
    <property type="entry name" value="NPH3"/>
    <property type="match status" value="1"/>
</dbReference>
<accession>A0A9Q1MJ22</accession>
<evidence type="ECO:0000256" key="8">
    <source>
        <dbReference type="PROSITE-ProRule" id="PRU00982"/>
    </source>
</evidence>
<dbReference type="PROSITE" id="PS50097">
    <property type="entry name" value="BTB"/>
    <property type="match status" value="1"/>
</dbReference>
<dbReference type="FunFam" id="1.20.1310.10:FF:000020">
    <property type="entry name" value="Cullin-1, putative"/>
    <property type="match status" value="1"/>
</dbReference>
<dbReference type="Pfam" id="PF00651">
    <property type="entry name" value="BTB"/>
    <property type="match status" value="1"/>
</dbReference>
<evidence type="ECO:0000256" key="9">
    <source>
        <dbReference type="RuleBase" id="RU003829"/>
    </source>
</evidence>
<dbReference type="InterPro" id="IPR000210">
    <property type="entry name" value="BTB/POZ_dom"/>
</dbReference>
<comment type="pathway">
    <text evidence="1">Protein modification; protein ubiquitination.</text>
</comment>
<dbReference type="InterPro" id="IPR045093">
    <property type="entry name" value="Cullin"/>
</dbReference>
<dbReference type="Gene3D" id="3.30.230.130">
    <property type="entry name" value="Cullin, Chain C, Domain 2"/>
    <property type="match status" value="1"/>
</dbReference>
<dbReference type="Pfam" id="PF00888">
    <property type="entry name" value="Cullin"/>
    <property type="match status" value="1"/>
</dbReference>
<dbReference type="InterPro" id="IPR036388">
    <property type="entry name" value="WH-like_DNA-bd_sf"/>
</dbReference>
<name>A0A9Q1MJ22_9SOLA</name>
<evidence type="ECO:0000256" key="1">
    <source>
        <dbReference type="ARBA" id="ARBA00004906"/>
    </source>
</evidence>
<comment type="similarity">
    <text evidence="2 7 9">Belongs to the cullin family.</text>
</comment>
<dbReference type="SMART" id="SM00225">
    <property type="entry name" value="BTB"/>
    <property type="match status" value="1"/>
</dbReference>
<protein>
    <recommendedName>
        <fullName evidence="6">Cullin-1</fullName>
    </recommendedName>
</protein>
<evidence type="ECO:0000259" key="11">
    <source>
        <dbReference type="PROSITE" id="PS50069"/>
    </source>
</evidence>
<feature type="coiled-coil region" evidence="10">
    <location>
        <begin position="1279"/>
        <end position="1306"/>
    </location>
</feature>
<dbReference type="FunFam" id="3.30.230.130:FF:000005">
    <property type="entry name" value="Cullin-1 like"/>
    <property type="match status" value="1"/>
</dbReference>
<dbReference type="InterPro" id="IPR019559">
    <property type="entry name" value="Cullin_neddylation_domain"/>
</dbReference>
<dbReference type="GO" id="GO:0031625">
    <property type="term" value="F:ubiquitin protein ligase binding"/>
    <property type="evidence" value="ECO:0007669"/>
    <property type="project" value="InterPro"/>
</dbReference>
<dbReference type="InterPro" id="IPR016158">
    <property type="entry name" value="Cullin_homology"/>
</dbReference>
<evidence type="ECO:0000256" key="10">
    <source>
        <dbReference type="SAM" id="Coils"/>
    </source>
</evidence>
<sequence>MTINQMKTIELEEGWEFMQKGITKLKKILEGSPDSFSSEEYMMLYTTIYNMCTQKPPHDYSQHLYEKYKEAFEEYINSTVLSSLREKHDEFMLRELVKRWANHKLMVRWLSRFFHYLDRYFIARRSLPALNEVGLTCFRDLVYQELKSKARDAVIALIDQEREGEQIDRALLKNVLGIFVEIGMGEMEYYENDFEDAMLKDTAAYYSRKASNWIVEDSCPDYMLKAEECLKKEKDRVSHYLHSSSEAKLLEKVQNELLVVYTNQLLEKEHSGCRALLRDDKVEDLSRMYRLFHRIPKGLEPVANMFKQHVTAEGMVLVQQAEDSASNKAESSSGSQEQVFVRKVIELHDKYMAYVTDSFANNSLFHKALKEAFEVFCNKVVAGCSSAELLASYCDNILKKGGSEKLSDDAIEETLDKVVKLLAYISDKDLYAEFYRKKLSRRLLFDKSANDDHERLILTKLKQQCGGQFTSKMEGMVTDLTLAKENQNHFQEYLNNNSAANPGIDLTVTVLTTGFWPSYKSSDLSLPVEMVKCVEVFKEFYQTKTKHRKLTWIYSLGTCNINGKFEAKTIELIVGTYQAAALLLFNASDRLSYSDIKSQLNLADDDLVRLLQSLSCAKYKILTKEPSNRTVSSTDHFEFNSKFTDRMRRIRIPLPPVDERKKVVEDVDKDRRYAIDACIVRIMKSRKVLPHQQLVLECVEQLSRMFKPDFKAIKKRIEDLITRDYLERDKENPNLFKLITANMGVAELKTNVSVKSRSFRPTSRPQWPISDVSSDLTIDVGAASFALHKFPLVSRSGRFRKLLLDAKDSKMSRLNLSGIPGGSDAFELAAKFCYGVNIEITITNVAMLRCAASFLEMTEDITDKNLDIRTDVFLKDTVFPSISNAVSVLHSCEKLLPVSEEINLVSRLINAIANNACKEQLTSGFLKLEHNFPSKPVKSLDIETASDWWGKSLVVLNLEFFQRVLSAFKTKGLKQDIISRILINYAQNSLQGLIVKDPQLVKGSYLDLDLQKKQRVTVETIVGLLPTPSRKSTVPMAFLSSLLKSAIGALASTSCRSDLERRIGLQLHQAILEDILIPGNGNGNNNSPLYDADSILRIFSFFLNLEEDDAEDSQLRDENGMVYDFDSPGSPKQSSILKVSKLLDNYLAEVALDSNLTPSKFTALAELLPDHARLVDDGLYRAVDIFLKVHPNIKDSERYRLCKTIDCQKLSQEACSHAAQNERLPVQMAVQVLYFEQIRLRNAMNGGQNQLFFGSMNSQFPHRSGSGVGSGCMSPRDNYASVRRENRELKLEVARMRMRLTDLEKDHVSMKQGLVKSHPANKLFKSFTKKLSKLNAMFHIRDSKPLIGKANSESQFPFHRKRHHSVS</sequence>
<proteinExistence type="inferred from homology"/>
<dbReference type="GO" id="GO:0009867">
    <property type="term" value="P:jasmonic acid mediated signaling pathway"/>
    <property type="evidence" value="ECO:0007669"/>
    <property type="project" value="UniProtKB-ARBA"/>
</dbReference>
<dbReference type="SUPFAM" id="SSF74788">
    <property type="entry name" value="Cullin repeat-like"/>
    <property type="match status" value="1"/>
</dbReference>
<dbReference type="Pfam" id="PF26557">
    <property type="entry name" value="Cullin_AB"/>
    <property type="match status" value="1"/>
</dbReference>
<evidence type="ECO:0000256" key="5">
    <source>
        <dbReference type="ARBA" id="ARBA00022843"/>
    </source>
</evidence>
<dbReference type="SUPFAM" id="SSF54695">
    <property type="entry name" value="POZ domain"/>
    <property type="match status" value="1"/>
</dbReference>
<evidence type="ECO:0000259" key="13">
    <source>
        <dbReference type="PROSITE" id="PS51649"/>
    </source>
</evidence>
<dbReference type="Pfam" id="PF03000">
    <property type="entry name" value="NPH3"/>
    <property type="match status" value="1"/>
</dbReference>
<keyword evidence="3" id="KW-1017">Isopeptide bond</keyword>
<dbReference type="SMART" id="SM00182">
    <property type="entry name" value="CULLIN"/>
    <property type="match status" value="1"/>
</dbReference>
<comment type="similarity">
    <text evidence="8">Belongs to the NPH3 family.</text>
</comment>
<dbReference type="FunFam" id="1.20.1310.10:FF:000021">
    <property type="entry name" value="Cullin-1, putative"/>
    <property type="match status" value="1"/>
</dbReference>
<dbReference type="InterPro" id="IPR011333">
    <property type="entry name" value="SKP1/BTB/POZ_sf"/>
</dbReference>
<dbReference type="Pfam" id="PF10557">
    <property type="entry name" value="Cullin_Nedd8"/>
    <property type="match status" value="1"/>
</dbReference>
<keyword evidence="10" id="KW-0175">Coiled coil</keyword>